<dbReference type="EMBL" id="QGNW01000251">
    <property type="protein sequence ID" value="RVW81614.1"/>
    <property type="molecule type" value="Genomic_DNA"/>
</dbReference>
<comment type="caution">
    <text evidence="2">The sequence shown here is derived from an EMBL/GenBank/DDBJ whole genome shotgun (WGS) entry which is preliminary data.</text>
</comment>
<dbReference type="AlphaFoldDB" id="A0A438HAY1"/>
<proteinExistence type="predicted"/>
<protein>
    <submittedName>
        <fullName evidence="2">Uncharacterized protein</fullName>
    </submittedName>
</protein>
<evidence type="ECO:0000313" key="3">
    <source>
        <dbReference type="Proteomes" id="UP000288805"/>
    </source>
</evidence>
<reference evidence="2 3" key="1">
    <citation type="journal article" date="2018" name="PLoS Genet.">
        <title>Population sequencing reveals clonal diversity and ancestral inbreeding in the grapevine cultivar Chardonnay.</title>
        <authorList>
            <person name="Roach M.J."/>
            <person name="Johnson D.L."/>
            <person name="Bohlmann J."/>
            <person name="van Vuuren H.J."/>
            <person name="Jones S.J."/>
            <person name="Pretorius I.S."/>
            <person name="Schmidt S.A."/>
            <person name="Borneman A.R."/>
        </authorList>
    </citation>
    <scope>NUCLEOTIDE SEQUENCE [LARGE SCALE GENOMIC DNA]</scope>
    <source>
        <strain evidence="3">cv. Chardonnay</strain>
        <tissue evidence="2">Leaf</tissue>
    </source>
</reference>
<sequence length="278" mass="30907">MDGDHLPYQVLAQEASGEHRSTVQNCLRNSPGRRYQRIWICPSGEVETLSFSIRRQNFGHEHPGGSARQPDINGGTHPGANGGSRVQLLSGYVVRMPSMVYPDALSGNQDTNASQAMSYLSIYEHLVEECLQFQLIGKCLEIKQMSLDNSSPTTMLHRKYLQTQIGGTIQISPGSQEHLSIQASSTSQQASSLEQAIVNLARGFPSQPHQNPKGIHEVETHEGESSQVRDVKALITLRSGKKVELPTPKPHVEKEEEKRQRREEIKGKKKDIVKERGP</sequence>
<dbReference type="Proteomes" id="UP000288805">
    <property type="component" value="Unassembled WGS sequence"/>
</dbReference>
<feature type="region of interest" description="Disordered" evidence="1">
    <location>
        <begin position="203"/>
        <end position="278"/>
    </location>
</feature>
<evidence type="ECO:0000256" key="1">
    <source>
        <dbReference type="SAM" id="MobiDB-lite"/>
    </source>
</evidence>
<name>A0A438HAY1_VITVI</name>
<feature type="compositionally biased region" description="Basic and acidic residues" evidence="1">
    <location>
        <begin position="214"/>
        <end position="232"/>
    </location>
</feature>
<feature type="region of interest" description="Disordered" evidence="1">
    <location>
        <begin position="57"/>
        <end position="81"/>
    </location>
</feature>
<organism evidence="2 3">
    <name type="scientific">Vitis vinifera</name>
    <name type="common">Grape</name>
    <dbReference type="NCBI Taxonomy" id="29760"/>
    <lineage>
        <taxon>Eukaryota</taxon>
        <taxon>Viridiplantae</taxon>
        <taxon>Streptophyta</taxon>
        <taxon>Embryophyta</taxon>
        <taxon>Tracheophyta</taxon>
        <taxon>Spermatophyta</taxon>
        <taxon>Magnoliopsida</taxon>
        <taxon>eudicotyledons</taxon>
        <taxon>Gunneridae</taxon>
        <taxon>Pentapetalae</taxon>
        <taxon>rosids</taxon>
        <taxon>Vitales</taxon>
        <taxon>Vitaceae</taxon>
        <taxon>Viteae</taxon>
        <taxon>Vitis</taxon>
    </lineage>
</organism>
<gene>
    <name evidence="2" type="ORF">CK203_049468</name>
</gene>
<accession>A0A438HAY1</accession>
<feature type="compositionally biased region" description="Basic and acidic residues" evidence="1">
    <location>
        <begin position="250"/>
        <end position="278"/>
    </location>
</feature>
<evidence type="ECO:0000313" key="2">
    <source>
        <dbReference type="EMBL" id="RVW81614.1"/>
    </source>
</evidence>